<gene>
    <name evidence="10" type="primary">rcsC_195</name>
    <name evidence="10" type="ORF">SDC9_105038</name>
</gene>
<dbReference type="GO" id="GO:0004721">
    <property type="term" value="F:phosphoprotein phosphatase activity"/>
    <property type="evidence" value="ECO:0007669"/>
    <property type="project" value="TreeGrafter"/>
</dbReference>
<dbReference type="GO" id="GO:0016036">
    <property type="term" value="P:cellular response to phosphate starvation"/>
    <property type="evidence" value="ECO:0007669"/>
    <property type="project" value="TreeGrafter"/>
</dbReference>
<dbReference type="PANTHER" id="PTHR45453">
    <property type="entry name" value="PHOSPHATE REGULON SENSOR PROTEIN PHOR"/>
    <property type="match status" value="1"/>
</dbReference>
<keyword evidence="8" id="KW-1133">Transmembrane helix</keyword>
<evidence type="ECO:0000256" key="8">
    <source>
        <dbReference type="SAM" id="Phobius"/>
    </source>
</evidence>
<dbReference type="GO" id="GO:0005886">
    <property type="term" value="C:plasma membrane"/>
    <property type="evidence" value="ECO:0007669"/>
    <property type="project" value="TreeGrafter"/>
</dbReference>
<protein>
    <recommendedName>
        <fullName evidence="2">histidine kinase</fullName>
        <ecNumber evidence="2">2.7.13.3</ecNumber>
    </recommendedName>
</protein>
<dbReference type="AlphaFoldDB" id="A0A645AZI8"/>
<name>A0A645AZI8_9ZZZZ</name>
<dbReference type="SMART" id="SM00388">
    <property type="entry name" value="HisKA"/>
    <property type="match status" value="1"/>
</dbReference>
<keyword evidence="8" id="KW-0812">Transmembrane</keyword>
<dbReference type="FunFam" id="1.10.287.130:FF:000001">
    <property type="entry name" value="Two-component sensor histidine kinase"/>
    <property type="match status" value="1"/>
</dbReference>
<dbReference type="SUPFAM" id="SSF55874">
    <property type="entry name" value="ATPase domain of HSP90 chaperone/DNA topoisomerase II/histidine kinase"/>
    <property type="match status" value="1"/>
</dbReference>
<dbReference type="PROSITE" id="PS50109">
    <property type="entry name" value="HIS_KIN"/>
    <property type="match status" value="1"/>
</dbReference>
<dbReference type="GO" id="GO:0000155">
    <property type="term" value="F:phosphorelay sensor kinase activity"/>
    <property type="evidence" value="ECO:0007669"/>
    <property type="project" value="InterPro"/>
</dbReference>
<dbReference type="Gene3D" id="6.10.340.10">
    <property type="match status" value="1"/>
</dbReference>
<dbReference type="InterPro" id="IPR003594">
    <property type="entry name" value="HATPase_dom"/>
</dbReference>
<dbReference type="InterPro" id="IPR036890">
    <property type="entry name" value="HATPase_C_sf"/>
</dbReference>
<organism evidence="10">
    <name type="scientific">bioreactor metagenome</name>
    <dbReference type="NCBI Taxonomy" id="1076179"/>
    <lineage>
        <taxon>unclassified sequences</taxon>
        <taxon>metagenomes</taxon>
        <taxon>ecological metagenomes</taxon>
    </lineage>
</organism>
<evidence type="ECO:0000256" key="7">
    <source>
        <dbReference type="ARBA" id="ARBA00023136"/>
    </source>
</evidence>
<keyword evidence="5 10" id="KW-0418">Kinase</keyword>
<dbReference type="Gene3D" id="1.10.287.130">
    <property type="match status" value="1"/>
</dbReference>
<evidence type="ECO:0000259" key="9">
    <source>
        <dbReference type="PROSITE" id="PS50109"/>
    </source>
</evidence>
<dbReference type="Pfam" id="PF00512">
    <property type="entry name" value="HisKA"/>
    <property type="match status" value="1"/>
</dbReference>
<comment type="caution">
    <text evidence="10">The sequence shown here is derived from an EMBL/GenBank/DDBJ whole genome shotgun (WGS) entry which is preliminary data.</text>
</comment>
<sequence length="530" mass="60307">MKHKYGIKWRLLLYFILFNAIIIGMLWVFQIVFLNDFYKLIKTEELKKYSDTLFKINTSELPEYLKLNEPVSDTGVMVFNIDKNLIAIQEIDRFYFIYNMTAVKINSLYNFAVSSGGVYIDTYIFGDRKNNDSIKPKDEKSGYNKTQGNGEADIIQHNLDIYLNMFEYAPYNDLPDIRMGMFPNIKRGEPLSKYDGVECILYCRASKNSAGDDIFVILTSFIQPVDATAETLTFQLIIITVILIMLSLIMAKVISDRISAPIIALNNSAKTLSSGEFKKYNSGVYKEIDELGDTLQCAAEEISKVDELRKELIANVSHDLRTPLTLISGYSEVMRDIPGENTAENLQIVIDEAKRLNNLVTDMLNISKLENGMDKANKENFSLTELTKEILYRYKKLIDNDGYKIDYEYEGEAIVNADPTKISQVIYNLVNNAINYCGEDKTVIVKQVTAGGFVRLEVIDHGSGIEQSKIPLIWDRYYKVENANMHKRANVGSGLGLSIVKKVLLMHDAKFGVESKLGEGSTFWFEMKME</sequence>
<dbReference type="SMART" id="SM00387">
    <property type="entry name" value="HATPase_c"/>
    <property type="match status" value="1"/>
</dbReference>
<dbReference type="InterPro" id="IPR004358">
    <property type="entry name" value="Sig_transdc_His_kin-like_C"/>
</dbReference>
<accession>A0A645AZI8</accession>
<dbReference type="EC" id="2.7.13.3" evidence="2"/>
<keyword evidence="3" id="KW-0597">Phosphoprotein</keyword>
<evidence type="ECO:0000256" key="5">
    <source>
        <dbReference type="ARBA" id="ARBA00022777"/>
    </source>
</evidence>
<feature type="domain" description="Histidine kinase" evidence="9">
    <location>
        <begin position="315"/>
        <end position="530"/>
    </location>
</feature>
<dbReference type="EMBL" id="VSSQ01016648">
    <property type="protein sequence ID" value="MPM58208.1"/>
    <property type="molecule type" value="Genomic_DNA"/>
</dbReference>
<evidence type="ECO:0000256" key="6">
    <source>
        <dbReference type="ARBA" id="ARBA00023012"/>
    </source>
</evidence>
<proteinExistence type="predicted"/>
<evidence type="ECO:0000256" key="1">
    <source>
        <dbReference type="ARBA" id="ARBA00000085"/>
    </source>
</evidence>
<reference evidence="10" key="1">
    <citation type="submission" date="2019-08" db="EMBL/GenBank/DDBJ databases">
        <authorList>
            <person name="Kucharzyk K."/>
            <person name="Murdoch R.W."/>
            <person name="Higgins S."/>
            <person name="Loffler F."/>
        </authorList>
    </citation>
    <scope>NUCLEOTIDE SEQUENCE</scope>
</reference>
<keyword evidence="6" id="KW-0902">Two-component regulatory system</keyword>
<dbReference type="PRINTS" id="PR00344">
    <property type="entry name" value="BCTRLSENSOR"/>
</dbReference>
<evidence type="ECO:0000313" key="10">
    <source>
        <dbReference type="EMBL" id="MPM58208.1"/>
    </source>
</evidence>
<evidence type="ECO:0000256" key="2">
    <source>
        <dbReference type="ARBA" id="ARBA00012438"/>
    </source>
</evidence>
<dbReference type="FunFam" id="3.30.565.10:FF:000006">
    <property type="entry name" value="Sensor histidine kinase WalK"/>
    <property type="match status" value="1"/>
</dbReference>
<keyword evidence="4 10" id="KW-0808">Transferase</keyword>
<comment type="catalytic activity">
    <reaction evidence="1">
        <text>ATP + protein L-histidine = ADP + protein N-phospho-L-histidine.</text>
        <dbReference type="EC" id="2.7.13.3"/>
    </reaction>
</comment>
<dbReference type="CDD" id="cd00082">
    <property type="entry name" value="HisKA"/>
    <property type="match status" value="1"/>
</dbReference>
<dbReference type="Pfam" id="PF02518">
    <property type="entry name" value="HATPase_c"/>
    <property type="match status" value="1"/>
</dbReference>
<evidence type="ECO:0000256" key="4">
    <source>
        <dbReference type="ARBA" id="ARBA00022679"/>
    </source>
</evidence>
<dbReference type="SUPFAM" id="SSF47384">
    <property type="entry name" value="Homodimeric domain of signal transducing histidine kinase"/>
    <property type="match status" value="1"/>
</dbReference>
<dbReference type="InterPro" id="IPR050351">
    <property type="entry name" value="BphY/WalK/GraS-like"/>
</dbReference>
<dbReference type="InterPro" id="IPR036097">
    <property type="entry name" value="HisK_dim/P_sf"/>
</dbReference>
<dbReference type="InterPro" id="IPR003661">
    <property type="entry name" value="HisK_dim/P_dom"/>
</dbReference>
<feature type="transmembrane region" description="Helical" evidence="8">
    <location>
        <begin position="12"/>
        <end position="33"/>
    </location>
</feature>
<keyword evidence="7 8" id="KW-0472">Membrane</keyword>
<evidence type="ECO:0000256" key="3">
    <source>
        <dbReference type="ARBA" id="ARBA00022553"/>
    </source>
</evidence>
<dbReference type="Gene3D" id="3.30.565.10">
    <property type="entry name" value="Histidine kinase-like ATPase, C-terminal domain"/>
    <property type="match status" value="1"/>
</dbReference>
<dbReference type="InterPro" id="IPR005467">
    <property type="entry name" value="His_kinase_dom"/>
</dbReference>
<dbReference type="PANTHER" id="PTHR45453:SF1">
    <property type="entry name" value="PHOSPHATE REGULON SENSOR PROTEIN PHOR"/>
    <property type="match status" value="1"/>
</dbReference>